<dbReference type="InterPro" id="IPR035958">
    <property type="entry name" value="SecB-like_sf"/>
</dbReference>
<evidence type="ECO:0000313" key="6">
    <source>
        <dbReference type="Proteomes" id="UP000823772"/>
    </source>
</evidence>
<protein>
    <submittedName>
        <fullName evidence="5">Protein-export chaperone SecB</fullName>
    </submittedName>
</protein>
<evidence type="ECO:0000256" key="4">
    <source>
        <dbReference type="ARBA" id="ARBA00023010"/>
    </source>
</evidence>
<name>A0A9D9IZG9_9BACT</name>
<dbReference type="InterPro" id="IPR003708">
    <property type="entry name" value="SecB"/>
</dbReference>
<accession>A0A9D9IZG9</accession>
<organism evidence="5 6">
    <name type="scientific">Candidatus Merdivivens faecigallinarum</name>
    <dbReference type="NCBI Taxonomy" id="2840871"/>
    <lineage>
        <taxon>Bacteria</taxon>
        <taxon>Pseudomonadati</taxon>
        <taxon>Bacteroidota</taxon>
        <taxon>Bacteroidia</taxon>
        <taxon>Bacteroidales</taxon>
        <taxon>Muribaculaceae</taxon>
        <taxon>Muribaculaceae incertae sedis</taxon>
        <taxon>Candidatus Merdivivens</taxon>
    </lineage>
</organism>
<dbReference type="SUPFAM" id="SSF54611">
    <property type="entry name" value="SecB-like"/>
    <property type="match status" value="1"/>
</dbReference>
<dbReference type="GO" id="GO:0015031">
    <property type="term" value="P:protein transport"/>
    <property type="evidence" value="ECO:0007669"/>
    <property type="project" value="UniProtKB-KW"/>
</dbReference>
<dbReference type="Pfam" id="PF02556">
    <property type="entry name" value="SecB"/>
    <property type="match status" value="1"/>
</dbReference>
<evidence type="ECO:0000256" key="2">
    <source>
        <dbReference type="ARBA" id="ARBA00022448"/>
    </source>
</evidence>
<dbReference type="Proteomes" id="UP000823772">
    <property type="component" value="Unassembled WGS sequence"/>
</dbReference>
<reference evidence="5" key="1">
    <citation type="submission" date="2020-10" db="EMBL/GenBank/DDBJ databases">
        <authorList>
            <person name="Gilroy R."/>
        </authorList>
    </citation>
    <scope>NUCLEOTIDE SEQUENCE</scope>
    <source>
        <strain evidence="5">B3-2255</strain>
    </source>
</reference>
<sequence>MNRTFTIFNKYLNTVNFDSPVVPNLSFGTSEVRLAVSIDVQSAKAEGTSLFVVTLHVTVKPQIENQEIFKIELGYSALVEILDKNMEEDDLKKILQIEVPQNLYNHIRILVWNLTDASAFPPIMLEDYDFSSQCVSSLGNVIWGDDDNWVFSSENSGCLLGYDWIMKEICSVEEGARFISTFKQITGLDLSKYEELPLYKYYYRFLVPIEYNHPCYGTEECEESFWKLLFQLLFAEKELGEVKIIGADNNIPEIEFTYNNMRRNVSDLTLEELKDIVLELAMHAFTHTCMDIYNMNVNQEYIDKLREDRPLLKEEIFKLYDVGLDSSQESISFAEYIYNHIKECDIQTLPYRF</sequence>
<dbReference type="PANTHER" id="PTHR36918:SF1">
    <property type="entry name" value="PROTEIN-EXPORT PROTEIN SECB"/>
    <property type="match status" value="1"/>
</dbReference>
<comment type="similarity">
    <text evidence="1">Belongs to the SecB family.</text>
</comment>
<comment type="caution">
    <text evidence="5">The sequence shown here is derived from an EMBL/GenBank/DDBJ whole genome shotgun (WGS) entry which is preliminary data.</text>
</comment>
<keyword evidence="2" id="KW-0813">Transport</keyword>
<gene>
    <name evidence="5" type="ORF">IAC87_03555</name>
</gene>
<dbReference type="GO" id="GO:0051082">
    <property type="term" value="F:unfolded protein binding"/>
    <property type="evidence" value="ECO:0007669"/>
    <property type="project" value="InterPro"/>
</dbReference>
<dbReference type="AlphaFoldDB" id="A0A9D9IZG9"/>
<dbReference type="Gene3D" id="3.10.420.10">
    <property type="entry name" value="SecB-like"/>
    <property type="match status" value="1"/>
</dbReference>
<evidence type="ECO:0000313" key="5">
    <source>
        <dbReference type="EMBL" id="MBO8481604.1"/>
    </source>
</evidence>
<evidence type="ECO:0000256" key="1">
    <source>
        <dbReference type="ARBA" id="ARBA00009990"/>
    </source>
</evidence>
<keyword evidence="3" id="KW-0653">Protein transport</keyword>
<evidence type="ECO:0000256" key="3">
    <source>
        <dbReference type="ARBA" id="ARBA00022927"/>
    </source>
</evidence>
<dbReference type="EMBL" id="JADILY010000079">
    <property type="protein sequence ID" value="MBO8481604.1"/>
    <property type="molecule type" value="Genomic_DNA"/>
</dbReference>
<reference evidence="5" key="2">
    <citation type="journal article" date="2021" name="PeerJ">
        <title>Extensive microbial diversity within the chicken gut microbiome revealed by metagenomics and culture.</title>
        <authorList>
            <person name="Gilroy R."/>
            <person name="Ravi A."/>
            <person name="Getino M."/>
            <person name="Pursley I."/>
            <person name="Horton D.L."/>
            <person name="Alikhan N.F."/>
            <person name="Baker D."/>
            <person name="Gharbi K."/>
            <person name="Hall N."/>
            <person name="Watson M."/>
            <person name="Adriaenssens E.M."/>
            <person name="Foster-Nyarko E."/>
            <person name="Jarju S."/>
            <person name="Secka A."/>
            <person name="Antonio M."/>
            <person name="Oren A."/>
            <person name="Chaudhuri R.R."/>
            <person name="La Ragione R."/>
            <person name="Hildebrand F."/>
            <person name="Pallen M.J."/>
        </authorList>
    </citation>
    <scope>NUCLEOTIDE SEQUENCE</scope>
    <source>
        <strain evidence="5">B3-2255</strain>
    </source>
</reference>
<proteinExistence type="inferred from homology"/>
<keyword evidence="4" id="KW-0811">Translocation</keyword>
<dbReference type="GO" id="GO:0051262">
    <property type="term" value="P:protein tetramerization"/>
    <property type="evidence" value="ECO:0007669"/>
    <property type="project" value="InterPro"/>
</dbReference>
<dbReference type="PANTHER" id="PTHR36918">
    <property type="match status" value="1"/>
</dbReference>